<proteinExistence type="predicted"/>
<evidence type="ECO:0000313" key="2">
    <source>
        <dbReference type="EMBL" id="GIF18826.1"/>
    </source>
</evidence>
<protein>
    <submittedName>
        <fullName evidence="2">Uncharacterized protein</fullName>
    </submittedName>
</protein>
<comment type="caution">
    <text evidence="2">The sequence shown here is derived from an EMBL/GenBank/DDBJ whole genome shotgun (WGS) entry which is preliminary data.</text>
</comment>
<reference evidence="2" key="1">
    <citation type="submission" date="2021-01" db="EMBL/GenBank/DDBJ databases">
        <title>Whole genome shotgun sequence of Actinoplanes tereljensis NBRC 105297.</title>
        <authorList>
            <person name="Komaki H."/>
            <person name="Tamura T."/>
        </authorList>
    </citation>
    <scope>NUCLEOTIDE SEQUENCE</scope>
    <source>
        <strain evidence="2">NBRC 105297</strain>
    </source>
</reference>
<feature type="region of interest" description="Disordered" evidence="1">
    <location>
        <begin position="1"/>
        <end position="48"/>
    </location>
</feature>
<name>A0A919NHM2_9ACTN</name>
<accession>A0A919NHM2</accession>
<sequence>MLHQYGSGGIDKQHERDLIGGQDLGSGDNENPDHCAQDDAEQSAGHPVMQVCQLIGAGPTDR</sequence>
<gene>
    <name evidence="2" type="ORF">Ate02nite_15560</name>
</gene>
<dbReference type="AlphaFoldDB" id="A0A919NHM2"/>
<dbReference type="EMBL" id="BOMY01000010">
    <property type="protein sequence ID" value="GIF18826.1"/>
    <property type="molecule type" value="Genomic_DNA"/>
</dbReference>
<keyword evidence="3" id="KW-1185">Reference proteome</keyword>
<evidence type="ECO:0000256" key="1">
    <source>
        <dbReference type="SAM" id="MobiDB-lite"/>
    </source>
</evidence>
<organism evidence="2 3">
    <name type="scientific">Paractinoplanes tereljensis</name>
    <dbReference type="NCBI Taxonomy" id="571912"/>
    <lineage>
        <taxon>Bacteria</taxon>
        <taxon>Bacillati</taxon>
        <taxon>Actinomycetota</taxon>
        <taxon>Actinomycetes</taxon>
        <taxon>Micromonosporales</taxon>
        <taxon>Micromonosporaceae</taxon>
        <taxon>Paractinoplanes</taxon>
    </lineage>
</organism>
<evidence type="ECO:0000313" key="3">
    <source>
        <dbReference type="Proteomes" id="UP000623608"/>
    </source>
</evidence>
<dbReference type="Proteomes" id="UP000623608">
    <property type="component" value="Unassembled WGS sequence"/>
</dbReference>